<keyword evidence="4" id="KW-1185">Reference proteome</keyword>
<dbReference type="SMART" id="SM00358">
    <property type="entry name" value="DSRM"/>
    <property type="match status" value="1"/>
</dbReference>
<protein>
    <submittedName>
        <fullName evidence="3">Dihydrouridine synthase 2</fullName>
    </submittedName>
</protein>
<feature type="domain" description="DRBM" evidence="2">
    <location>
        <begin position="284"/>
        <end position="349"/>
    </location>
</feature>
<name>A0A4W3JQ23_CALMI</name>
<dbReference type="InterPro" id="IPR013785">
    <property type="entry name" value="Aldolase_TIM"/>
</dbReference>
<dbReference type="InterPro" id="IPR014720">
    <property type="entry name" value="dsRBD_dom"/>
</dbReference>
<dbReference type="GO" id="GO:0017150">
    <property type="term" value="F:tRNA dihydrouridine synthase activity"/>
    <property type="evidence" value="ECO:0007669"/>
    <property type="project" value="TreeGrafter"/>
</dbReference>
<dbReference type="Gene3D" id="3.30.160.20">
    <property type="match status" value="1"/>
</dbReference>
<dbReference type="InterPro" id="IPR052582">
    <property type="entry name" value="tRNA-DUS-like"/>
</dbReference>
<feature type="compositionally biased region" description="Polar residues" evidence="1">
    <location>
        <begin position="375"/>
        <end position="385"/>
    </location>
</feature>
<dbReference type="CDD" id="cd19871">
    <property type="entry name" value="DSRM_DUS2L"/>
    <property type="match status" value="1"/>
</dbReference>
<dbReference type="AlphaFoldDB" id="A0A4W3JQ23"/>
<reference evidence="3" key="4">
    <citation type="submission" date="2025-08" db="UniProtKB">
        <authorList>
            <consortium name="Ensembl"/>
        </authorList>
    </citation>
    <scope>IDENTIFICATION</scope>
</reference>
<sequence length="393" mass="44556">MMGIASSSAILAPMVRVGTLPMRLLALDYGADIVYCEELIDLKMMRCKRVVNEVLNTIDYVATDDRVVFRTCEKERNHVVFQMGTADAQRALAVAQLVENDVAGIDVNMGCPKEYSTKERPQHPVHHDVIKAIAESVSIPVIANGGSQDHIREFNDLEKFRQTTNASSVMVARAAMWNPSIFRKEGLLPIEDVLKEYIKYAIRYDSHCSNTKYCVCQMLRERLESPRGKRLHGAQSNLEICEIFEMAEYYQEVIDCQDTKRAILIQPVLFSLNSRRDYPPQITPKMILIEWCRKQKLPQPVYETVQRPSDRLFNSVVTVADKKYTSSCWDKTKKVVEQSTAIVCLRSLGVPEGKLCDGETPLKHKRKRDDDICNGTESHVSTSVDANKKALPP</sequence>
<reference evidence="4" key="3">
    <citation type="journal article" date="2014" name="Nature">
        <title>Elephant shark genome provides unique insights into gnathostome evolution.</title>
        <authorList>
            <consortium name="International Elephant Shark Genome Sequencing Consortium"/>
            <person name="Venkatesh B."/>
            <person name="Lee A.P."/>
            <person name="Ravi V."/>
            <person name="Maurya A.K."/>
            <person name="Lian M.M."/>
            <person name="Swann J.B."/>
            <person name="Ohta Y."/>
            <person name="Flajnik M.F."/>
            <person name="Sutoh Y."/>
            <person name="Kasahara M."/>
            <person name="Hoon S."/>
            <person name="Gangu V."/>
            <person name="Roy S.W."/>
            <person name="Irimia M."/>
            <person name="Korzh V."/>
            <person name="Kondrychyn I."/>
            <person name="Lim Z.W."/>
            <person name="Tay B.H."/>
            <person name="Tohari S."/>
            <person name="Kong K.W."/>
            <person name="Ho S."/>
            <person name="Lorente-Galdos B."/>
            <person name="Quilez J."/>
            <person name="Marques-Bonet T."/>
            <person name="Raney B.J."/>
            <person name="Ingham P.W."/>
            <person name="Tay A."/>
            <person name="Hillier L.W."/>
            <person name="Minx P."/>
            <person name="Boehm T."/>
            <person name="Wilson R.K."/>
            <person name="Brenner S."/>
            <person name="Warren W.C."/>
        </authorList>
    </citation>
    <scope>NUCLEOTIDE SEQUENCE [LARGE SCALE GENOMIC DNA]</scope>
</reference>
<reference evidence="4" key="2">
    <citation type="journal article" date="2007" name="PLoS Biol.">
        <title>Survey sequencing and comparative analysis of the elephant shark (Callorhinchus milii) genome.</title>
        <authorList>
            <person name="Venkatesh B."/>
            <person name="Kirkness E.F."/>
            <person name="Loh Y.H."/>
            <person name="Halpern A.L."/>
            <person name="Lee A.P."/>
            <person name="Johnson J."/>
            <person name="Dandona N."/>
            <person name="Viswanathan L.D."/>
            <person name="Tay A."/>
            <person name="Venter J.C."/>
            <person name="Strausberg R.L."/>
            <person name="Brenner S."/>
        </authorList>
    </citation>
    <scope>NUCLEOTIDE SEQUENCE [LARGE SCALE GENOMIC DNA]</scope>
</reference>
<dbReference type="GO" id="GO:0000049">
    <property type="term" value="F:tRNA binding"/>
    <property type="evidence" value="ECO:0007669"/>
    <property type="project" value="InterPro"/>
</dbReference>
<dbReference type="SUPFAM" id="SSF54768">
    <property type="entry name" value="dsRNA-binding domain-like"/>
    <property type="match status" value="1"/>
</dbReference>
<evidence type="ECO:0000256" key="1">
    <source>
        <dbReference type="SAM" id="MobiDB-lite"/>
    </source>
</evidence>
<evidence type="ECO:0000259" key="2">
    <source>
        <dbReference type="SMART" id="SM00358"/>
    </source>
</evidence>
<dbReference type="Pfam" id="PF00035">
    <property type="entry name" value="dsrm"/>
    <property type="match status" value="1"/>
</dbReference>
<dbReference type="Ensembl" id="ENSCMIT00000046247.1">
    <property type="protein sequence ID" value="ENSCMIP00000045594.1"/>
    <property type="gene ID" value="ENSCMIG00000018801.1"/>
</dbReference>
<dbReference type="Pfam" id="PF01207">
    <property type="entry name" value="Dus"/>
    <property type="match status" value="2"/>
</dbReference>
<dbReference type="Proteomes" id="UP000314986">
    <property type="component" value="Unassembled WGS sequence"/>
</dbReference>
<dbReference type="PANTHER" id="PTHR45936:SF1">
    <property type="entry name" value="TRNA-DIHYDROURIDINE(20) SYNTHASE [NAD(P)+]-LIKE"/>
    <property type="match status" value="1"/>
</dbReference>
<accession>A0A4W3JQ23</accession>
<organism evidence="3 4">
    <name type="scientific">Callorhinchus milii</name>
    <name type="common">Ghost shark</name>
    <dbReference type="NCBI Taxonomy" id="7868"/>
    <lineage>
        <taxon>Eukaryota</taxon>
        <taxon>Metazoa</taxon>
        <taxon>Chordata</taxon>
        <taxon>Craniata</taxon>
        <taxon>Vertebrata</taxon>
        <taxon>Chondrichthyes</taxon>
        <taxon>Holocephali</taxon>
        <taxon>Chimaeriformes</taxon>
        <taxon>Callorhinchidae</taxon>
        <taxon>Callorhinchus</taxon>
    </lineage>
</organism>
<dbReference type="PANTHER" id="PTHR45936">
    <property type="entry name" value="TRNA-DIHYDROURIDINE(20) SYNTHASE [NAD(P)+]-LIKE"/>
    <property type="match status" value="1"/>
</dbReference>
<dbReference type="GeneTree" id="ENSGT00550000075019"/>
<dbReference type="SUPFAM" id="SSF51395">
    <property type="entry name" value="FMN-linked oxidoreductases"/>
    <property type="match status" value="1"/>
</dbReference>
<dbReference type="Gene3D" id="3.20.20.70">
    <property type="entry name" value="Aldolase class I"/>
    <property type="match status" value="2"/>
</dbReference>
<dbReference type="GO" id="GO:0005737">
    <property type="term" value="C:cytoplasm"/>
    <property type="evidence" value="ECO:0007669"/>
    <property type="project" value="TreeGrafter"/>
</dbReference>
<dbReference type="InterPro" id="IPR035587">
    <property type="entry name" value="DUS-like_FMN-bd"/>
</dbReference>
<dbReference type="InterPro" id="IPR044463">
    <property type="entry name" value="DUS2_DSRM"/>
</dbReference>
<feature type="region of interest" description="Disordered" evidence="1">
    <location>
        <begin position="359"/>
        <end position="393"/>
    </location>
</feature>
<reference evidence="4" key="1">
    <citation type="journal article" date="2006" name="Science">
        <title>Ancient noncoding elements conserved in the human genome.</title>
        <authorList>
            <person name="Venkatesh B."/>
            <person name="Kirkness E.F."/>
            <person name="Loh Y.H."/>
            <person name="Halpern A.L."/>
            <person name="Lee A.P."/>
            <person name="Johnson J."/>
            <person name="Dandona N."/>
            <person name="Viswanathan L.D."/>
            <person name="Tay A."/>
            <person name="Venter J.C."/>
            <person name="Strausberg R.L."/>
            <person name="Brenner S."/>
        </authorList>
    </citation>
    <scope>NUCLEOTIDE SEQUENCE [LARGE SCALE GENOMIC DNA]</scope>
</reference>
<reference evidence="3" key="5">
    <citation type="submission" date="2025-09" db="UniProtKB">
        <authorList>
            <consortium name="Ensembl"/>
        </authorList>
    </citation>
    <scope>IDENTIFICATION</scope>
</reference>
<evidence type="ECO:0000313" key="4">
    <source>
        <dbReference type="Proteomes" id="UP000314986"/>
    </source>
</evidence>
<dbReference type="CDD" id="cd02801">
    <property type="entry name" value="DUS_like_FMN"/>
    <property type="match status" value="1"/>
</dbReference>
<proteinExistence type="predicted"/>
<evidence type="ECO:0000313" key="3">
    <source>
        <dbReference type="Ensembl" id="ENSCMIP00000045594.1"/>
    </source>
</evidence>